<dbReference type="SUPFAM" id="SSF54106">
    <property type="entry name" value="LysM domain"/>
    <property type="match status" value="1"/>
</dbReference>
<dbReference type="CDD" id="cd02878">
    <property type="entry name" value="GH18_zymocin_alpha"/>
    <property type="match status" value="1"/>
</dbReference>
<dbReference type="Gene3D" id="3.10.350.10">
    <property type="entry name" value="LysM domain"/>
    <property type="match status" value="2"/>
</dbReference>
<feature type="domain" description="LysM" evidence="14">
    <location>
        <begin position="350"/>
        <end position="398"/>
    </location>
</feature>
<evidence type="ECO:0000256" key="11">
    <source>
        <dbReference type="RuleBase" id="RU000489"/>
    </source>
</evidence>
<dbReference type="PROSITE" id="PS51910">
    <property type="entry name" value="GH18_2"/>
    <property type="match status" value="1"/>
</dbReference>
<keyword evidence="17" id="KW-1185">Reference proteome</keyword>
<comment type="catalytic activity">
    <reaction evidence="1">
        <text>Random endo-hydrolysis of N-acetyl-beta-D-glucosaminide (1-&gt;4)-beta-linkages in chitin and chitodextrins.</text>
        <dbReference type="EC" id="3.2.1.14"/>
    </reaction>
</comment>
<proteinExistence type="inferred from homology"/>
<evidence type="ECO:0000256" key="12">
    <source>
        <dbReference type="SAM" id="Phobius"/>
    </source>
</evidence>
<evidence type="ECO:0000256" key="5">
    <source>
        <dbReference type="ARBA" id="ARBA00022801"/>
    </source>
</evidence>
<dbReference type="InterPro" id="IPR036861">
    <property type="entry name" value="Endochitinase-like_sf"/>
</dbReference>
<keyword evidence="8" id="KW-0119">Carbohydrate metabolism</keyword>
<sequence>MKTRSSIPLVTHFLFLATALAQGDSNGTYPTVFRADGFNSTEHAVELGTTPVVPMGQVIANDPWSTPLVDGCPKLCSVTGPDPGNWTQVHDEQLLAECEQPLLFTLNIYNQPDRFSTINACALGAGRAEAKRNYIDTIVYKRQENTTSDLNSTRPPSPITPGNSCGAYESPTKAVLSSGPGSVVRSGSDAAAAADFLASYFRNDAGCGNTIVFAKHGSAVLGVYSGADLPSSSATKILADNKGRLAEGTGMLQPEGSPVELTKRSIGSAYQGLTTVVPNEKRAECRAIEVIKDDSCTSLAARCGIRGADFLKFNTRTNLCGSLKEKEFVCCSAGTVPDGKPKPQADGTCFTYTIVDEDDCWKIRDAFRLTEDELFDFNKATWGWSGCDPLQKGQVICLSKGKTPMPVQLADIACGPQKMGTKPPSGDYDGFDLAKLNPCPLKACCSGWGYCGTTAEFCIESESATGAPGSFKKGENGCIQNCGMDIVNNDEPPERFAKLQYFQAYNGNRDCLTMDVTEIEESNQDATHIHFAFAGLTPDFNVKIGESVAEQFEKFVSGDFSFHKVISFGGWAESTEPGTYQLYKDAVKPENRQKFANNVMKFLEEHDLDGVDFDWEYPGATDIPGVPNGGEIEAQNYLRFLTVMKGLLDAGDRKRTLSIALPASFWYLKPFPVDKMAPLLDYFVYMTYDLDGQWDYGNQYANPGCPTGNCLRSHVNRTETYNVLSMVTKAGVPAKKIFVGVSSYGRSFRMADPSCTGPDCLFTGSFGVSEAEPGQCTGTGGYISNAELEEIHAYAVSGMEGFSSRRWYNERHDSDMMVYGTQGNGNTDWVAYMSDMTKDRRRGEYKDLNFGGTTDWAIDLGKWHAGNRKKDPSKKYFSHDEGHMLVCDSAKWPDNLEDLEKNIESVPAHCRGQALTRVLVSQYQDALNQYSEVKKGYDDKFGYYADWVKDAMDIRIDAFMHPANGPGNEYFDCKWETRKVKGEGKCTDMRLDADQANPGPRILKYKLPPRDGFYEKLYEETGIQKEWVEFRNHDEFDGPACNPSQNPGCDMNYFRRENYLRRIKDKGDIEIENPKKIIDEAIPNLSELGTIALGTYFEQRMGIVDADGADIAKSLAMPLFMLQDASESIKEIKKIGEEEKERRTKDLVMMILTIVFAVIPFAGAAASALGGAGRIASAAMVVGEAGNAALTIVEVVDDPTSAPFAILGMLLGAGGIREKGARQAFKDAADARDALGNPGSTKLKKFSDEFQRKDRLVHNIISKCVR</sequence>
<dbReference type="Proteomes" id="UP000799440">
    <property type="component" value="Unassembled WGS sequence"/>
</dbReference>
<dbReference type="AlphaFoldDB" id="A0A6A6VP08"/>
<dbReference type="Pfam" id="PF01476">
    <property type="entry name" value="LysM"/>
    <property type="match status" value="1"/>
</dbReference>
<keyword evidence="7" id="KW-0843">Virulence</keyword>
<dbReference type="GO" id="GO:0000272">
    <property type="term" value="P:polysaccharide catabolic process"/>
    <property type="evidence" value="ECO:0007669"/>
    <property type="project" value="UniProtKB-KW"/>
</dbReference>
<dbReference type="Pfam" id="PF00704">
    <property type="entry name" value="Glyco_hydro_18"/>
    <property type="match status" value="1"/>
</dbReference>
<dbReference type="SUPFAM" id="SSF51445">
    <property type="entry name" value="(Trans)glycosidases"/>
    <property type="match status" value="1"/>
</dbReference>
<dbReference type="SUPFAM" id="SSF54556">
    <property type="entry name" value="Chitinase insertion domain"/>
    <property type="match status" value="1"/>
</dbReference>
<dbReference type="EC" id="3.2.1.14" evidence="3"/>
<dbReference type="PROSITE" id="PS01095">
    <property type="entry name" value="GH18_1"/>
    <property type="match status" value="1"/>
</dbReference>
<dbReference type="PROSITE" id="PS51782">
    <property type="entry name" value="LYSM"/>
    <property type="match status" value="1"/>
</dbReference>
<keyword evidence="12" id="KW-1133">Transmembrane helix</keyword>
<dbReference type="PANTHER" id="PTHR47700">
    <property type="entry name" value="V CHITINASE, PUTATIVE (AFU_ORTHOLOGUE AFUA_6G13720)-RELATED"/>
    <property type="match status" value="1"/>
</dbReference>
<evidence type="ECO:0000256" key="10">
    <source>
        <dbReference type="ARBA" id="ARBA00023326"/>
    </source>
</evidence>
<dbReference type="PANTHER" id="PTHR47700:SF2">
    <property type="entry name" value="CHITINASE"/>
    <property type="match status" value="1"/>
</dbReference>
<comment type="similarity">
    <text evidence="2">Belongs to the glycosyl hydrolase 18 family. Chitinase class V subfamily.</text>
</comment>
<protein>
    <recommendedName>
        <fullName evidence="3">chitinase</fullName>
        <ecNumber evidence="3">3.2.1.14</ecNumber>
    </recommendedName>
</protein>
<dbReference type="InterPro" id="IPR053214">
    <property type="entry name" value="LysM12-like"/>
</dbReference>
<reference evidence="16" key="1">
    <citation type="journal article" date="2020" name="Stud. Mycol.">
        <title>101 Dothideomycetes genomes: a test case for predicting lifestyles and emergence of pathogens.</title>
        <authorList>
            <person name="Haridas S."/>
            <person name="Albert R."/>
            <person name="Binder M."/>
            <person name="Bloem J."/>
            <person name="Labutti K."/>
            <person name="Salamov A."/>
            <person name="Andreopoulos B."/>
            <person name="Baker S."/>
            <person name="Barry K."/>
            <person name="Bills G."/>
            <person name="Bluhm B."/>
            <person name="Cannon C."/>
            <person name="Castanera R."/>
            <person name="Culley D."/>
            <person name="Daum C."/>
            <person name="Ezra D."/>
            <person name="Gonzalez J."/>
            <person name="Henrissat B."/>
            <person name="Kuo A."/>
            <person name="Liang C."/>
            <person name="Lipzen A."/>
            <person name="Lutzoni F."/>
            <person name="Magnuson J."/>
            <person name="Mondo S."/>
            <person name="Nolan M."/>
            <person name="Ohm R."/>
            <person name="Pangilinan J."/>
            <person name="Park H.-J."/>
            <person name="Ramirez L."/>
            <person name="Alfaro M."/>
            <person name="Sun H."/>
            <person name="Tritt A."/>
            <person name="Yoshinaga Y."/>
            <person name="Zwiers L.-H."/>
            <person name="Turgeon B."/>
            <person name="Goodwin S."/>
            <person name="Spatafora J."/>
            <person name="Crous P."/>
            <person name="Grigoriev I."/>
        </authorList>
    </citation>
    <scope>NUCLEOTIDE SEQUENCE</scope>
    <source>
        <strain evidence="16">CBS 119925</strain>
    </source>
</reference>
<dbReference type="InterPro" id="IPR001002">
    <property type="entry name" value="Chitin-bd_1"/>
</dbReference>
<keyword evidence="13" id="KW-0732">Signal</keyword>
<keyword evidence="10" id="KW-0624">Polysaccharide degradation</keyword>
<dbReference type="InterPro" id="IPR036779">
    <property type="entry name" value="LysM_dom_sf"/>
</dbReference>
<evidence type="ECO:0000313" key="16">
    <source>
        <dbReference type="EMBL" id="KAF2750971.1"/>
    </source>
</evidence>
<dbReference type="InterPro" id="IPR018371">
    <property type="entry name" value="Chitin-binding_1_CS"/>
</dbReference>
<dbReference type="OrthoDB" id="73875at2759"/>
<keyword evidence="4" id="KW-0147">Chitin-binding</keyword>
<keyword evidence="6" id="KW-0146">Chitin degradation</keyword>
<evidence type="ECO:0000256" key="9">
    <source>
        <dbReference type="ARBA" id="ARBA00023295"/>
    </source>
</evidence>
<evidence type="ECO:0000259" key="14">
    <source>
        <dbReference type="PROSITE" id="PS51782"/>
    </source>
</evidence>
<dbReference type="InterPro" id="IPR018392">
    <property type="entry name" value="LysM"/>
</dbReference>
<gene>
    <name evidence="16" type="ORF">M011DRAFT_437640</name>
</gene>
<feature type="chain" id="PRO_5025678284" description="chitinase" evidence="13">
    <location>
        <begin position="22"/>
        <end position="1266"/>
    </location>
</feature>
<accession>A0A6A6VP08</accession>
<evidence type="ECO:0000256" key="1">
    <source>
        <dbReference type="ARBA" id="ARBA00000822"/>
    </source>
</evidence>
<dbReference type="GO" id="GO:0008061">
    <property type="term" value="F:chitin binding"/>
    <property type="evidence" value="ECO:0007669"/>
    <property type="project" value="UniProtKB-KW"/>
</dbReference>
<keyword evidence="9 11" id="KW-0326">Glycosidase</keyword>
<dbReference type="InterPro" id="IPR029070">
    <property type="entry name" value="Chitinase_insertion_sf"/>
</dbReference>
<dbReference type="InterPro" id="IPR017853">
    <property type="entry name" value="GH"/>
</dbReference>
<keyword evidence="12" id="KW-0812">Transmembrane</keyword>
<evidence type="ECO:0000256" key="13">
    <source>
        <dbReference type="SAM" id="SignalP"/>
    </source>
</evidence>
<dbReference type="SUPFAM" id="SSF57016">
    <property type="entry name" value="Plant lectins/antimicrobial peptides"/>
    <property type="match status" value="1"/>
</dbReference>
<feature type="domain" description="GH18" evidence="15">
    <location>
        <begin position="496"/>
        <end position="873"/>
    </location>
</feature>
<organism evidence="16 17">
    <name type="scientific">Sporormia fimetaria CBS 119925</name>
    <dbReference type="NCBI Taxonomy" id="1340428"/>
    <lineage>
        <taxon>Eukaryota</taxon>
        <taxon>Fungi</taxon>
        <taxon>Dikarya</taxon>
        <taxon>Ascomycota</taxon>
        <taxon>Pezizomycotina</taxon>
        <taxon>Dothideomycetes</taxon>
        <taxon>Pleosporomycetidae</taxon>
        <taxon>Pleosporales</taxon>
        <taxon>Sporormiaceae</taxon>
        <taxon>Sporormia</taxon>
    </lineage>
</organism>
<feature type="transmembrane region" description="Helical" evidence="12">
    <location>
        <begin position="1147"/>
        <end position="1170"/>
    </location>
</feature>
<dbReference type="Gene3D" id="3.30.60.10">
    <property type="entry name" value="Endochitinase-like"/>
    <property type="match status" value="1"/>
</dbReference>
<evidence type="ECO:0000313" key="17">
    <source>
        <dbReference type="Proteomes" id="UP000799440"/>
    </source>
</evidence>
<evidence type="ECO:0000256" key="2">
    <source>
        <dbReference type="ARBA" id="ARBA00008682"/>
    </source>
</evidence>
<keyword evidence="12" id="KW-0472">Membrane</keyword>
<dbReference type="GO" id="GO:0008843">
    <property type="term" value="F:endochitinase activity"/>
    <property type="evidence" value="ECO:0007669"/>
    <property type="project" value="UniProtKB-EC"/>
</dbReference>
<dbReference type="Gene3D" id="3.10.50.10">
    <property type="match status" value="1"/>
</dbReference>
<dbReference type="Gene3D" id="3.20.20.80">
    <property type="entry name" value="Glycosidases"/>
    <property type="match status" value="1"/>
</dbReference>
<dbReference type="InterPro" id="IPR001223">
    <property type="entry name" value="Glyco_hydro18_cat"/>
</dbReference>
<dbReference type="CDD" id="cd00035">
    <property type="entry name" value="ChtBD1"/>
    <property type="match status" value="1"/>
</dbReference>
<dbReference type="EMBL" id="MU006563">
    <property type="protein sequence ID" value="KAF2750971.1"/>
    <property type="molecule type" value="Genomic_DNA"/>
</dbReference>
<keyword evidence="5 11" id="KW-0378">Hydrolase</keyword>
<dbReference type="InterPro" id="IPR001579">
    <property type="entry name" value="Glyco_hydro_18_chit_AS"/>
</dbReference>
<evidence type="ECO:0000256" key="6">
    <source>
        <dbReference type="ARBA" id="ARBA00023024"/>
    </source>
</evidence>
<feature type="signal peptide" evidence="13">
    <location>
        <begin position="1"/>
        <end position="21"/>
    </location>
</feature>
<evidence type="ECO:0000256" key="3">
    <source>
        <dbReference type="ARBA" id="ARBA00012729"/>
    </source>
</evidence>
<evidence type="ECO:0000256" key="4">
    <source>
        <dbReference type="ARBA" id="ARBA00022669"/>
    </source>
</evidence>
<evidence type="ECO:0000256" key="7">
    <source>
        <dbReference type="ARBA" id="ARBA00023026"/>
    </source>
</evidence>
<name>A0A6A6VP08_9PLEO</name>
<dbReference type="SMART" id="SM00636">
    <property type="entry name" value="Glyco_18"/>
    <property type="match status" value="1"/>
</dbReference>
<dbReference type="GO" id="GO:0006032">
    <property type="term" value="P:chitin catabolic process"/>
    <property type="evidence" value="ECO:0007669"/>
    <property type="project" value="UniProtKB-KW"/>
</dbReference>
<evidence type="ECO:0000256" key="8">
    <source>
        <dbReference type="ARBA" id="ARBA00023277"/>
    </source>
</evidence>
<evidence type="ECO:0000259" key="15">
    <source>
        <dbReference type="PROSITE" id="PS51910"/>
    </source>
</evidence>
<dbReference type="InterPro" id="IPR011583">
    <property type="entry name" value="Chitinase_II/V-like_cat"/>
</dbReference>
<dbReference type="Pfam" id="PF00187">
    <property type="entry name" value="Chitin_bind_1"/>
    <property type="match status" value="1"/>
</dbReference>
<dbReference type="PROSITE" id="PS00026">
    <property type="entry name" value="CHIT_BIND_I_1"/>
    <property type="match status" value="1"/>
</dbReference>